<evidence type="ECO:0000256" key="2">
    <source>
        <dbReference type="ARBA" id="ARBA00004902"/>
    </source>
</evidence>
<sequence length="158" mass="17039">MSTDSASDAQRLPILLLNGPNLNTLGLRQPDIYGADTLADVVALAERTAADVGFGLRAAQTNHEGEMIDWIHESRGQVSGIVINPAGWTHTSVALADALVIPEVPIMEVHISNVHKREAFRHHSYVSPLAAGIIVGYGIRGYEFAIRRLAEIVAADRP</sequence>
<dbReference type="EMBL" id="JAAXPC010000002">
    <property type="protein sequence ID" value="NKY00876.1"/>
    <property type="molecule type" value="Genomic_DNA"/>
</dbReference>
<comment type="caution">
    <text evidence="12">The sequence shown here is derived from an EMBL/GenBank/DDBJ whole genome shotgun (WGS) entry which is preliminary data.</text>
</comment>
<evidence type="ECO:0000256" key="6">
    <source>
        <dbReference type="ARBA" id="ARBA00023141"/>
    </source>
</evidence>
<dbReference type="NCBIfam" id="NF003806">
    <property type="entry name" value="PRK05395.1-3"/>
    <property type="match status" value="1"/>
</dbReference>
<feature type="active site" description="Proton acceptor" evidence="8 9">
    <location>
        <position position="33"/>
    </location>
</feature>
<feature type="binding site" evidence="8 10">
    <location>
        <position position="97"/>
    </location>
    <ligand>
        <name>substrate</name>
    </ligand>
</feature>
<dbReference type="Proteomes" id="UP000563898">
    <property type="component" value="Unassembled WGS sequence"/>
</dbReference>
<dbReference type="PANTHER" id="PTHR21272:SF3">
    <property type="entry name" value="CATABOLIC 3-DEHYDROQUINASE"/>
    <property type="match status" value="1"/>
</dbReference>
<dbReference type="GO" id="GO:0009423">
    <property type="term" value="P:chorismate biosynthetic process"/>
    <property type="evidence" value="ECO:0007669"/>
    <property type="project" value="UniProtKB-UniRule"/>
</dbReference>
<name>A0A846WIM1_9ACTN</name>
<dbReference type="GO" id="GO:0008652">
    <property type="term" value="P:amino acid biosynthetic process"/>
    <property type="evidence" value="ECO:0007669"/>
    <property type="project" value="UniProtKB-KW"/>
</dbReference>
<feature type="binding site" evidence="8 10">
    <location>
        <begin position="111"/>
        <end position="112"/>
    </location>
    <ligand>
        <name>substrate</name>
    </ligand>
</feature>
<evidence type="ECO:0000256" key="4">
    <source>
        <dbReference type="ARBA" id="ARBA00011193"/>
    </source>
</evidence>
<dbReference type="Gene3D" id="3.40.50.9100">
    <property type="entry name" value="Dehydroquinase, class II"/>
    <property type="match status" value="1"/>
</dbReference>
<evidence type="ECO:0000256" key="9">
    <source>
        <dbReference type="PIRSR" id="PIRSR001399-1"/>
    </source>
</evidence>
<comment type="function">
    <text evidence="8">Catalyzes a trans-dehydration via an enolate intermediate.</text>
</comment>
<dbReference type="InterPro" id="IPR001874">
    <property type="entry name" value="DHquinase_II"/>
</dbReference>
<feature type="binding site" evidence="8 10">
    <location>
        <position position="90"/>
    </location>
    <ligand>
        <name>substrate</name>
    </ligand>
</feature>
<evidence type="ECO:0000313" key="13">
    <source>
        <dbReference type="Proteomes" id="UP000563898"/>
    </source>
</evidence>
<dbReference type="InterPro" id="IPR036441">
    <property type="entry name" value="DHquinase_II_sf"/>
</dbReference>
<proteinExistence type="inferred from homology"/>
<dbReference type="HAMAP" id="MF_00169">
    <property type="entry name" value="AroQ"/>
    <property type="match status" value="1"/>
</dbReference>
<dbReference type="NCBIfam" id="NF003805">
    <property type="entry name" value="PRK05395.1-2"/>
    <property type="match status" value="1"/>
</dbReference>
<evidence type="ECO:0000256" key="5">
    <source>
        <dbReference type="ARBA" id="ARBA00012060"/>
    </source>
</evidence>
<keyword evidence="8" id="KW-0028">Amino-acid biosynthesis</keyword>
<gene>
    <name evidence="8 12" type="primary">aroQ</name>
    <name evidence="12" type="ORF">HGA05_04750</name>
</gene>
<reference evidence="12 13" key="1">
    <citation type="submission" date="2020-04" db="EMBL/GenBank/DDBJ databases">
        <title>MicrobeNet Type strains.</title>
        <authorList>
            <person name="Nicholson A.C."/>
        </authorList>
    </citation>
    <scope>NUCLEOTIDE SEQUENCE [LARGE SCALE GENOMIC DNA]</scope>
    <source>
        <strain evidence="12 13">ATCC BAA-14</strain>
    </source>
</reference>
<dbReference type="EC" id="4.2.1.10" evidence="5 8"/>
<evidence type="ECO:0000256" key="11">
    <source>
        <dbReference type="PIRSR" id="PIRSR001399-3"/>
    </source>
</evidence>
<dbReference type="NCBIfam" id="NF003807">
    <property type="entry name" value="PRK05395.1-4"/>
    <property type="match status" value="1"/>
</dbReference>
<keyword evidence="6 8" id="KW-0057">Aromatic amino acid biosynthesis</keyword>
<feature type="active site" description="Proton donor" evidence="8 9">
    <location>
        <position position="110"/>
    </location>
</feature>
<comment type="subunit">
    <text evidence="4 8">Homododecamer.</text>
</comment>
<dbReference type="RefSeq" id="WP_020172659.1">
    <property type="nucleotide sequence ID" value="NZ_CP073075.1"/>
</dbReference>
<dbReference type="GO" id="GO:0009073">
    <property type="term" value="P:aromatic amino acid family biosynthetic process"/>
    <property type="evidence" value="ECO:0007669"/>
    <property type="project" value="UniProtKB-KW"/>
</dbReference>
<keyword evidence="7 8" id="KW-0456">Lyase</keyword>
<feature type="binding site" evidence="8 10">
    <location>
        <position position="121"/>
    </location>
    <ligand>
        <name>substrate</name>
    </ligand>
</feature>
<dbReference type="PROSITE" id="PS01029">
    <property type="entry name" value="DEHYDROQUINASE_II"/>
    <property type="match status" value="1"/>
</dbReference>
<dbReference type="SUPFAM" id="SSF52304">
    <property type="entry name" value="Type II 3-dehydroquinate dehydratase"/>
    <property type="match status" value="1"/>
</dbReference>
<dbReference type="NCBIfam" id="TIGR01088">
    <property type="entry name" value="aroQ"/>
    <property type="match status" value="1"/>
</dbReference>
<comment type="catalytic activity">
    <reaction evidence="1 8">
        <text>3-dehydroquinate = 3-dehydroshikimate + H2O</text>
        <dbReference type="Rhea" id="RHEA:21096"/>
        <dbReference type="ChEBI" id="CHEBI:15377"/>
        <dbReference type="ChEBI" id="CHEBI:16630"/>
        <dbReference type="ChEBI" id="CHEBI:32364"/>
        <dbReference type="EC" id="4.2.1.10"/>
    </reaction>
</comment>
<dbReference type="PANTHER" id="PTHR21272">
    <property type="entry name" value="CATABOLIC 3-DEHYDROQUINASE"/>
    <property type="match status" value="1"/>
</dbReference>
<evidence type="ECO:0000256" key="3">
    <source>
        <dbReference type="ARBA" id="ARBA00011037"/>
    </source>
</evidence>
<evidence type="ECO:0000256" key="10">
    <source>
        <dbReference type="PIRSR" id="PIRSR001399-2"/>
    </source>
</evidence>
<comment type="pathway">
    <text evidence="2 8">Metabolic intermediate biosynthesis; chorismate biosynthesis; chorismate from D-erythrose 4-phosphate and phosphoenolpyruvate: step 3/7.</text>
</comment>
<dbReference type="InterPro" id="IPR018509">
    <property type="entry name" value="DHquinase_II_CS"/>
</dbReference>
<accession>A0A846WIM1</accession>
<dbReference type="GO" id="GO:0003855">
    <property type="term" value="F:3-dehydroquinate dehydratase activity"/>
    <property type="evidence" value="ECO:0007669"/>
    <property type="project" value="UniProtKB-UniRule"/>
</dbReference>
<dbReference type="PIRSF" id="PIRSF001399">
    <property type="entry name" value="DHquinase_II"/>
    <property type="match status" value="1"/>
</dbReference>
<dbReference type="CDD" id="cd00466">
    <property type="entry name" value="DHQase_II"/>
    <property type="match status" value="1"/>
</dbReference>
<feature type="site" description="Transition state stabilizer" evidence="8 11">
    <location>
        <position position="28"/>
    </location>
</feature>
<dbReference type="UniPathway" id="UPA00053">
    <property type="reaction ID" value="UER00086"/>
</dbReference>
<dbReference type="GO" id="GO:0019631">
    <property type="term" value="P:quinate catabolic process"/>
    <property type="evidence" value="ECO:0007669"/>
    <property type="project" value="TreeGrafter"/>
</dbReference>
<evidence type="ECO:0000256" key="1">
    <source>
        <dbReference type="ARBA" id="ARBA00001864"/>
    </source>
</evidence>
<evidence type="ECO:0000256" key="8">
    <source>
        <dbReference type="HAMAP-Rule" id="MF_00169"/>
    </source>
</evidence>
<organism evidence="12 13">
    <name type="scientific">Gordonia polyisoprenivorans</name>
    <dbReference type="NCBI Taxonomy" id="84595"/>
    <lineage>
        <taxon>Bacteria</taxon>
        <taxon>Bacillati</taxon>
        <taxon>Actinomycetota</taxon>
        <taxon>Actinomycetes</taxon>
        <taxon>Mycobacteriales</taxon>
        <taxon>Gordoniaceae</taxon>
        <taxon>Gordonia</taxon>
    </lineage>
</organism>
<evidence type="ECO:0000313" key="12">
    <source>
        <dbReference type="EMBL" id="NKY00876.1"/>
    </source>
</evidence>
<evidence type="ECO:0000256" key="7">
    <source>
        <dbReference type="ARBA" id="ARBA00023239"/>
    </source>
</evidence>
<comment type="similarity">
    <text evidence="3 8">Belongs to the type-II 3-dehydroquinase family.</text>
</comment>
<protein>
    <recommendedName>
        <fullName evidence="5 8">3-dehydroquinate dehydratase</fullName>
        <shortName evidence="8">3-dehydroquinase</shortName>
        <ecNumber evidence="5 8">4.2.1.10</ecNumber>
    </recommendedName>
    <alternativeName>
        <fullName evidence="8">Type II DHQase</fullName>
    </alternativeName>
</protein>
<dbReference type="AlphaFoldDB" id="A0A846WIM1"/>
<dbReference type="Pfam" id="PF01220">
    <property type="entry name" value="DHquinase_II"/>
    <property type="match status" value="1"/>
</dbReference>
<feature type="binding site" evidence="8 10">
    <location>
        <position position="84"/>
    </location>
    <ligand>
        <name>substrate</name>
    </ligand>
</feature>